<dbReference type="Pfam" id="PF04973">
    <property type="entry name" value="NMN_transporter"/>
    <property type="match status" value="1"/>
</dbReference>
<evidence type="ECO:0000256" key="3">
    <source>
        <dbReference type="ARBA" id="ARBA00006669"/>
    </source>
</evidence>
<keyword evidence="6" id="KW-1003">Cell membrane</keyword>
<protein>
    <recommendedName>
        <fullName evidence="4">Nicotinamide riboside transporter PnuC</fullName>
    </recommendedName>
</protein>
<evidence type="ECO:0000256" key="1">
    <source>
        <dbReference type="ARBA" id="ARBA00002672"/>
    </source>
</evidence>
<dbReference type="NCBIfam" id="TIGR01528">
    <property type="entry name" value="NMN_trans_PnuC"/>
    <property type="match status" value="1"/>
</dbReference>
<feature type="transmembrane region" description="Helical" evidence="10">
    <location>
        <begin position="89"/>
        <end position="105"/>
    </location>
</feature>
<evidence type="ECO:0000256" key="6">
    <source>
        <dbReference type="ARBA" id="ARBA00022475"/>
    </source>
</evidence>
<feature type="transmembrane region" description="Helical" evidence="10">
    <location>
        <begin position="24"/>
        <end position="42"/>
    </location>
</feature>
<evidence type="ECO:0000256" key="4">
    <source>
        <dbReference type="ARBA" id="ARBA00017522"/>
    </source>
</evidence>
<evidence type="ECO:0000256" key="8">
    <source>
        <dbReference type="ARBA" id="ARBA00022989"/>
    </source>
</evidence>
<evidence type="ECO:0000256" key="2">
    <source>
        <dbReference type="ARBA" id="ARBA00004651"/>
    </source>
</evidence>
<keyword evidence="8 10" id="KW-1133">Transmembrane helix</keyword>
<gene>
    <name evidence="11" type="ORF">CHU93_08425</name>
</gene>
<dbReference type="Proteomes" id="UP000216991">
    <property type="component" value="Unassembled WGS sequence"/>
</dbReference>
<dbReference type="InterPro" id="IPR006419">
    <property type="entry name" value="NMN_transpt_PnuC"/>
</dbReference>
<keyword evidence="12" id="KW-1185">Reference proteome</keyword>
<evidence type="ECO:0000313" key="11">
    <source>
        <dbReference type="EMBL" id="OYQ28844.1"/>
    </source>
</evidence>
<evidence type="ECO:0000256" key="5">
    <source>
        <dbReference type="ARBA" id="ARBA00022448"/>
    </source>
</evidence>
<dbReference type="PANTHER" id="PTHR36122:SF2">
    <property type="entry name" value="NICOTINAMIDE RIBOSIDE TRANSPORTER PNUC"/>
    <property type="match status" value="1"/>
</dbReference>
<proteinExistence type="inferred from homology"/>
<dbReference type="PANTHER" id="PTHR36122">
    <property type="entry name" value="NICOTINAMIDE RIBOSIDE TRANSPORTER PNUC"/>
    <property type="match status" value="1"/>
</dbReference>
<evidence type="ECO:0000256" key="7">
    <source>
        <dbReference type="ARBA" id="ARBA00022692"/>
    </source>
</evidence>
<dbReference type="GO" id="GO:0005886">
    <property type="term" value="C:plasma membrane"/>
    <property type="evidence" value="ECO:0007669"/>
    <property type="project" value="UniProtKB-SubCell"/>
</dbReference>
<feature type="transmembrane region" description="Helical" evidence="10">
    <location>
        <begin position="48"/>
        <end position="68"/>
    </location>
</feature>
<feature type="transmembrane region" description="Helical" evidence="10">
    <location>
        <begin position="156"/>
        <end position="175"/>
    </location>
</feature>
<dbReference type="GO" id="GO:0034257">
    <property type="term" value="F:nicotinamide riboside transmembrane transporter activity"/>
    <property type="evidence" value="ECO:0007669"/>
    <property type="project" value="InterPro"/>
</dbReference>
<dbReference type="EMBL" id="NOXT01000107">
    <property type="protein sequence ID" value="OYQ28844.1"/>
    <property type="molecule type" value="Genomic_DNA"/>
</dbReference>
<keyword evidence="7 10" id="KW-0812">Transmembrane</keyword>
<comment type="similarity">
    <text evidence="3">Belongs to the nicotinamide ribonucleoside (NR) uptake permease (TC 4.B.1) family.</text>
</comment>
<sequence>MNPWEILAAGFGLANMLLLARRSVWNYPAGMIMVAILAGVFVDARLYAVAGLQIFFFLAQAQGFVAWLRAPAHNGAVDVRRMPRRGWQAVIGAGIAASALLAVLLRETDAAAPIADGTVAGWSLVAQLLTNGRYLESWPIWVGVNLLSIGLYASQALWITAALYVAFLAVALYSWRRWQTVAA</sequence>
<accession>A0A255YJJ9</accession>
<dbReference type="OrthoDB" id="9791248at2"/>
<dbReference type="AlphaFoldDB" id="A0A255YJJ9"/>
<comment type="function">
    <text evidence="1">Required for nicotinamide riboside transport across the inner membrane.</text>
</comment>
<evidence type="ECO:0000256" key="10">
    <source>
        <dbReference type="SAM" id="Phobius"/>
    </source>
</evidence>
<comment type="subcellular location">
    <subcellularLocation>
        <location evidence="2">Cell membrane</location>
        <topology evidence="2">Multi-pass membrane protein</topology>
    </subcellularLocation>
</comment>
<name>A0A255YJJ9_9SPHN</name>
<organism evidence="11 12">
    <name type="scientific">Sandarakinorhabdus cyanobacteriorum</name>
    <dbReference type="NCBI Taxonomy" id="1981098"/>
    <lineage>
        <taxon>Bacteria</taxon>
        <taxon>Pseudomonadati</taxon>
        <taxon>Pseudomonadota</taxon>
        <taxon>Alphaproteobacteria</taxon>
        <taxon>Sphingomonadales</taxon>
        <taxon>Sphingosinicellaceae</taxon>
        <taxon>Sandarakinorhabdus</taxon>
    </lineage>
</organism>
<evidence type="ECO:0000313" key="12">
    <source>
        <dbReference type="Proteomes" id="UP000216991"/>
    </source>
</evidence>
<dbReference type="RefSeq" id="WP_094473648.1">
    <property type="nucleotide sequence ID" value="NZ_NOXT01000107.1"/>
</dbReference>
<keyword evidence="5" id="KW-0813">Transport</keyword>
<reference evidence="11 12" key="1">
    <citation type="submission" date="2017-07" db="EMBL/GenBank/DDBJ databases">
        <title>Sandarakinorhabdus cyanobacteriorum sp. nov., a novel bacterium isolated from cyanobacterial aggregates in a eutrophic lake.</title>
        <authorList>
            <person name="Cai H."/>
        </authorList>
    </citation>
    <scope>NUCLEOTIDE SEQUENCE [LARGE SCALE GENOMIC DNA]</scope>
    <source>
        <strain evidence="11 12">TH057</strain>
    </source>
</reference>
<evidence type="ECO:0000256" key="9">
    <source>
        <dbReference type="ARBA" id="ARBA00023136"/>
    </source>
</evidence>
<keyword evidence="9 10" id="KW-0472">Membrane</keyword>
<comment type="caution">
    <text evidence="11">The sequence shown here is derived from an EMBL/GenBank/DDBJ whole genome shotgun (WGS) entry which is preliminary data.</text>
</comment>